<evidence type="ECO:0000313" key="1">
    <source>
        <dbReference type="EMBL" id="GIY23153.1"/>
    </source>
</evidence>
<proteinExistence type="predicted"/>
<dbReference type="Proteomes" id="UP001054945">
    <property type="component" value="Unassembled WGS sequence"/>
</dbReference>
<dbReference type="AlphaFoldDB" id="A0AAV4RLI3"/>
<dbReference type="EMBL" id="BPLR01008239">
    <property type="protein sequence ID" value="GIY23153.1"/>
    <property type="molecule type" value="Genomic_DNA"/>
</dbReference>
<accession>A0AAV4RLI3</accession>
<sequence length="110" mass="12747">MIWEQNTVLYIEIYPYPAYYIKVFLVIENKSQKKIAFRRFKNSRLVLCENSSSNKARNIFLEASSKPVLFMLGEGSLSDTMITYLFKDASNISFMCLKTMKSKSYTPGSK</sequence>
<name>A0AAV4RLI3_CAEEX</name>
<reference evidence="1 2" key="1">
    <citation type="submission" date="2021-06" db="EMBL/GenBank/DDBJ databases">
        <title>Caerostris extrusa draft genome.</title>
        <authorList>
            <person name="Kono N."/>
            <person name="Arakawa K."/>
        </authorList>
    </citation>
    <scope>NUCLEOTIDE SEQUENCE [LARGE SCALE GENOMIC DNA]</scope>
</reference>
<gene>
    <name evidence="1" type="ORF">CEXT_161731</name>
</gene>
<organism evidence="1 2">
    <name type="scientific">Caerostris extrusa</name>
    <name type="common">Bark spider</name>
    <name type="synonym">Caerostris bankana</name>
    <dbReference type="NCBI Taxonomy" id="172846"/>
    <lineage>
        <taxon>Eukaryota</taxon>
        <taxon>Metazoa</taxon>
        <taxon>Ecdysozoa</taxon>
        <taxon>Arthropoda</taxon>
        <taxon>Chelicerata</taxon>
        <taxon>Arachnida</taxon>
        <taxon>Araneae</taxon>
        <taxon>Araneomorphae</taxon>
        <taxon>Entelegynae</taxon>
        <taxon>Araneoidea</taxon>
        <taxon>Araneidae</taxon>
        <taxon>Caerostris</taxon>
    </lineage>
</organism>
<protein>
    <submittedName>
        <fullName evidence="1">Uncharacterized protein</fullName>
    </submittedName>
</protein>
<comment type="caution">
    <text evidence="1">The sequence shown here is derived from an EMBL/GenBank/DDBJ whole genome shotgun (WGS) entry which is preliminary data.</text>
</comment>
<keyword evidence="2" id="KW-1185">Reference proteome</keyword>
<evidence type="ECO:0000313" key="2">
    <source>
        <dbReference type="Proteomes" id="UP001054945"/>
    </source>
</evidence>